<feature type="compositionally biased region" description="Basic and acidic residues" evidence="1">
    <location>
        <begin position="651"/>
        <end position="662"/>
    </location>
</feature>
<dbReference type="InterPro" id="IPR010730">
    <property type="entry name" value="HET"/>
</dbReference>
<dbReference type="Pfam" id="PF06985">
    <property type="entry name" value="HET"/>
    <property type="match status" value="1"/>
</dbReference>
<keyword evidence="4" id="KW-1185">Reference proteome</keyword>
<feature type="region of interest" description="Disordered" evidence="1">
    <location>
        <begin position="677"/>
        <end position="696"/>
    </location>
</feature>
<feature type="domain" description="Heterokaryon incompatibility" evidence="2">
    <location>
        <begin position="254"/>
        <end position="402"/>
    </location>
</feature>
<dbReference type="OrthoDB" id="3486565at2759"/>
<evidence type="ECO:0000259" key="2">
    <source>
        <dbReference type="Pfam" id="PF06985"/>
    </source>
</evidence>
<gene>
    <name evidence="3" type="ORF">PDIGIT_LOCUS15644</name>
</gene>
<comment type="caution">
    <text evidence="3">The sequence shown here is derived from an EMBL/GenBank/DDBJ whole genome shotgun (WGS) entry which is preliminary data.</text>
</comment>
<dbReference type="Proteomes" id="UP001152607">
    <property type="component" value="Unassembled WGS sequence"/>
</dbReference>
<dbReference type="PANTHER" id="PTHR33112:SF8">
    <property type="entry name" value="HETEROKARYON INCOMPATIBILITY DOMAIN-CONTAINING PROTEIN"/>
    <property type="match status" value="1"/>
</dbReference>
<feature type="region of interest" description="Disordered" evidence="1">
    <location>
        <begin position="635"/>
        <end position="662"/>
    </location>
</feature>
<protein>
    <recommendedName>
        <fullName evidence="2">Heterokaryon incompatibility domain-containing protein</fullName>
    </recommendedName>
</protein>
<evidence type="ECO:0000313" key="3">
    <source>
        <dbReference type="EMBL" id="CAI6342437.1"/>
    </source>
</evidence>
<reference evidence="3" key="1">
    <citation type="submission" date="2023-01" db="EMBL/GenBank/DDBJ databases">
        <authorList>
            <person name="Van Ghelder C."/>
            <person name="Rancurel C."/>
        </authorList>
    </citation>
    <scope>NUCLEOTIDE SEQUENCE</scope>
    <source>
        <strain evidence="3">CNCM I-4278</strain>
    </source>
</reference>
<proteinExistence type="predicted"/>
<dbReference type="EMBL" id="CAOQHR010000013">
    <property type="protein sequence ID" value="CAI6342437.1"/>
    <property type="molecule type" value="Genomic_DNA"/>
</dbReference>
<dbReference type="AlphaFoldDB" id="A0A9W4UXB8"/>
<sequence>MDRTPSSSNLSLSDDAASPLRQWHQQYVAEDADLMSRDSPSIKEVDSDTLDVEMIESSIVEALKTMEVTEGFCCGCRKMLDHWPTIGTRHGAHGVARNLSTSEMEAAKRKGCRCCTFLLSHVDPHYLDTFRKLERRLAILKVSSTASISVWNWGSVNGTQILWVNFPGKITTNPNSNLTNSWSCESYVLSPSADCYNEPVDNFVLMKTWLNDCVHGHTQCKSKSSNEQPRRLVNIADENMKLVMTDTLPNLPHYATLSYCWGKKDFVRLTRETMTSFLECIPNEELPKTFKDAVLITKTLGLEYIWIDALCIIQGESDHLDWLSECGKMRSVYGKARVNLAATTATDAHGGCFIKTPKFSGGFIARVTNRKYGCVRNFHSHGVADSTTNRTHLATRAWTLQERLLAPRTLYFGEQGISWECRTTWASEFLPDGTPDTLRSRVVIPEDKPWAWDDIVYQYSSAELTNPATDKLPALSGIARRQHEAVDGRYLAGMWKENLLRQLPWRCHTKSQRSKWQAPSWSWTSINTQTFYYGYYDSLDSGIASDEYACVLDVWTTLAGPDPFGAVTDGELRLGCKALVLGRYVATGDGEGTQDIIEIDSSVERFRMYMDIADLEYARTGETVIVLPLFEGRSGSRSYKRNKSLGSTKPAKTESEKSDDKIHGFQQDAVTHDIKNISHESQSPVGSDNDFDDQPERDMDDYELETEGVLIQGIVMRPFQNMKGVFQRIGAFEFLHDKPLQDPDIEKNQYTEFIRIMGEVGVSTAESYCSEILSECETPEMQYVVTLK</sequence>
<name>A0A9W4UXB8_9PLEO</name>
<evidence type="ECO:0000313" key="4">
    <source>
        <dbReference type="Proteomes" id="UP001152607"/>
    </source>
</evidence>
<organism evidence="3 4">
    <name type="scientific">Periconia digitata</name>
    <dbReference type="NCBI Taxonomy" id="1303443"/>
    <lineage>
        <taxon>Eukaryota</taxon>
        <taxon>Fungi</taxon>
        <taxon>Dikarya</taxon>
        <taxon>Ascomycota</taxon>
        <taxon>Pezizomycotina</taxon>
        <taxon>Dothideomycetes</taxon>
        <taxon>Pleosporomycetidae</taxon>
        <taxon>Pleosporales</taxon>
        <taxon>Massarineae</taxon>
        <taxon>Periconiaceae</taxon>
        <taxon>Periconia</taxon>
    </lineage>
</organism>
<dbReference type="PANTHER" id="PTHR33112">
    <property type="entry name" value="DOMAIN PROTEIN, PUTATIVE-RELATED"/>
    <property type="match status" value="1"/>
</dbReference>
<accession>A0A9W4UXB8</accession>
<evidence type="ECO:0000256" key="1">
    <source>
        <dbReference type="SAM" id="MobiDB-lite"/>
    </source>
</evidence>